<dbReference type="PANTHER" id="PTHR22916:SF3">
    <property type="entry name" value="UDP-GLCNAC:BETAGAL BETA-1,3-N-ACETYLGLUCOSAMINYLTRANSFERASE-LIKE PROTEIN 1"/>
    <property type="match status" value="1"/>
</dbReference>
<protein>
    <submittedName>
        <fullName evidence="2">Glycosyltransferase</fullName>
    </submittedName>
</protein>
<feature type="domain" description="Glycosyltransferase 2-like" evidence="1">
    <location>
        <begin position="5"/>
        <end position="134"/>
    </location>
</feature>
<dbReference type="GO" id="GO:0016758">
    <property type="term" value="F:hexosyltransferase activity"/>
    <property type="evidence" value="ECO:0007669"/>
    <property type="project" value="UniProtKB-ARBA"/>
</dbReference>
<reference evidence="2 3" key="1">
    <citation type="submission" date="2020-04" db="EMBL/GenBank/DDBJ databases">
        <title>MicrobeNet Type strains.</title>
        <authorList>
            <person name="Nicholson A.C."/>
        </authorList>
    </citation>
    <scope>NUCLEOTIDE SEQUENCE [LARGE SCALE GENOMIC DNA]</scope>
    <source>
        <strain evidence="2 3">CCUG 61472</strain>
    </source>
</reference>
<dbReference type="Gene3D" id="3.90.550.10">
    <property type="entry name" value="Spore Coat Polysaccharide Biosynthesis Protein SpsA, Chain A"/>
    <property type="match status" value="2"/>
</dbReference>
<dbReference type="Proteomes" id="UP000549765">
    <property type="component" value="Unassembled WGS sequence"/>
</dbReference>
<dbReference type="PANTHER" id="PTHR22916">
    <property type="entry name" value="GLYCOSYLTRANSFERASE"/>
    <property type="match status" value="1"/>
</dbReference>
<keyword evidence="2" id="KW-0808">Transferase</keyword>
<name>A0A7X6N147_9LACO</name>
<dbReference type="InterPro" id="IPR001173">
    <property type="entry name" value="Glyco_trans_2-like"/>
</dbReference>
<dbReference type="CDD" id="cd00761">
    <property type="entry name" value="Glyco_tranf_GTA_type"/>
    <property type="match status" value="2"/>
</dbReference>
<gene>
    <name evidence="2" type="ORF">HF964_03155</name>
</gene>
<evidence type="ECO:0000313" key="2">
    <source>
        <dbReference type="EMBL" id="NKZ23806.1"/>
    </source>
</evidence>
<proteinExistence type="predicted"/>
<dbReference type="EMBL" id="JAAXPN010000002">
    <property type="protein sequence ID" value="NKZ23806.1"/>
    <property type="molecule type" value="Genomic_DNA"/>
</dbReference>
<dbReference type="SUPFAM" id="SSF53448">
    <property type="entry name" value="Nucleotide-diphospho-sugar transferases"/>
    <property type="match status" value="2"/>
</dbReference>
<sequence length="655" mass="76363">MKLVTIVIPQYSEKESTILRLLTSINNQIGIDFTQVAIKIIGDAGYQLDTHLFTLFPNLDIEYTYCSKSSGPGKARQIGLDQADSKYIAYMDADDILSNVNSLWRFVDVINKTGDHQIIFTKYIEEFAPGKNGKNTYKIREYVPAAVYGKWLSVAYIREHKFTWHPELPSAYEDTYFMDLLLIFATDVYYLDSVTYTWLYRENSIVRQKIDYRSLHLHELVRENYFWVNEMRRRAPERLKFDINNALGLIYRVVNECKPVPEIIFEFNFEITRFLSENYSQIDLQYAAKLFSSENNVNDVTGFSDFWVNKLKQINASSKTTKDAELIVPNSKIVSIIMPFNGENVELLISQLSSINNQIGISLADIELIIVNDAGRPLDETIINAQFEKLTIIYINLTTKVGPGPARNKGLNIATGKFAMFCDADDHLHTIDALQQMYIAAQSENNVDIVMAKVVDEQLDKENSTQLVQWHYHYGTVYPNWYKLDFLRNYLIMFHEELHSFYEDTFFNALAFSLAKKVIYLDKHIYTHCLNNNSLIHKGKDIERQKAYLKEYVLENLFWFRESRQRFPERIKIDLNNFVINWYYMYESYGIQDSVLDNTLQTIMTTLINENAIYWDGWTKALQEDANRRDEGDAKGVTADNLKMFMQNMITESTD</sequence>
<evidence type="ECO:0000259" key="1">
    <source>
        <dbReference type="Pfam" id="PF00535"/>
    </source>
</evidence>
<keyword evidence="3" id="KW-1185">Reference proteome</keyword>
<dbReference type="InterPro" id="IPR029044">
    <property type="entry name" value="Nucleotide-diphossugar_trans"/>
</dbReference>
<evidence type="ECO:0000313" key="3">
    <source>
        <dbReference type="Proteomes" id="UP000549765"/>
    </source>
</evidence>
<dbReference type="Pfam" id="PF00535">
    <property type="entry name" value="Glycos_transf_2"/>
    <property type="match status" value="2"/>
</dbReference>
<comment type="caution">
    <text evidence="2">The sequence shown here is derived from an EMBL/GenBank/DDBJ whole genome shotgun (WGS) entry which is preliminary data.</text>
</comment>
<accession>A0A7X6N147</accession>
<organism evidence="2 3">
    <name type="scientific">Periweissella fabalis</name>
    <dbReference type="NCBI Taxonomy" id="1070421"/>
    <lineage>
        <taxon>Bacteria</taxon>
        <taxon>Bacillati</taxon>
        <taxon>Bacillota</taxon>
        <taxon>Bacilli</taxon>
        <taxon>Lactobacillales</taxon>
        <taxon>Lactobacillaceae</taxon>
        <taxon>Periweissella</taxon>
    </lineage>
</organism>
<dbReference type="AlphaFoldDB" id="A0A7X6N147"/>
<feature type="domain" description="Glycosyltransferase 2-like" evidence="1">
    <location>
        <begin position="335"/>
        <end position="480"/>
    </location>
</feature>
<dbReference type="RefSeq" id="WP_168721607.1">
    <property type="nucleotide sequence ID" value="NZ_JAAXPN010000002.1"/>
</dbReference>